<dbReference type="SUPFAM" id="SSF46785">
    <property type="entry name" value="Winged helix' DNA-binding domain"/>
    <property type="match status" value="1"/>
</dbReference>
<protein>
    <submittedName>
        <fullName evidence="3">NrpR regulatory domain-containing protein</fullName>
    </submittedName>
</protein>
<sequence>MTFERSERKSVEILRILSEQQGPLGAKRLSELMAERGFSMSDRAVQYYLQYLDERGFTRKVGNKGRVLTTEGLSEAEDALVDDRMGYVISRLEQLSFNVSFDPKTLAGDIAYNLTYVPYDEIENVTRAYDEVIDRGYSFFRGYSVTDNDPRLPQDTVGFISACSITMDGVLQNNGIGVDIVYGGRFRIADNQPVCFDDLIRYKGTTIDPLQLFINAGLTSVDSLVHTGSGVALANVREVTAQARDKVEGIIDDMAGCGFVRPVGIGTSPFNLRADPYRLSIVFFSGLNLVANAIEQGCNVTTDIGAGIIPFSKIADEGNWR</sequence>
<name>A0A9Q4KRC7_9EURY</name>
<accession>A0A9Q4KRC7</accession>
<proteinExistence type="predicted"/>
<reference evidence="3" key="1">
    <citation type="submission" date="2022-01" db="EMBL/GenBank/DDBJ databases">
        <title>Draft genome of Methanogenium marinum DSM 15558.</title>
        <authorList>
            <person name="Chen S.-C."/>
            <person name="You Y.-T."/>
        </authorList>
    </citation>
    <scope>NUCLEOTIDE SEQUENCE</scope>
    <source>
        <strain evidence="3">DSM 15558</strain>
    </source>
</reference>
<dbReference type="InterPro" id="IPR036984">
    <property type="entry name" value="NrpR_dom_sf"/>
</dbReference>
<dbReference type="PANTHER" id="PTHR41964">
    <property type="entry name" value="GLOBAL NITROGEN REGULATOR NRPR"/>
    <property type="match status" value="1"/>
</dbReference>
<evidence type="ECO:0000313" key="3">
    <source>
        <dbReference type="EMBL" id="MDE4907021.1"/>
    </source>
</evidence>
<dbReference type="InterPro" id="IPR013668">
    <property type="entry name" value="RNase_R_HTH_12"/>
</dbReference>
<dbReference type="InterPro" id="IPR038982">
    <property type="entry name" value="NrpR"/>
</dbReference>
<evidence type="ECO:0000259" key="2">
    <source>
        <dbReference type="Pfam" id="PF08461"/>
    </source>
</evidence>
<dbReference type="EMBL" id="JAKELO010000001">
    <property type="protein sequence ID" value="MDE4907021.1"/>
    <property type="molecule type" value="Genomic_DNA"/>
</dbReference>
<feature type="domain" description="Ribonuclease R winged-helix" evidence="2">
    <location>
        <begin position="11"/>
        <end position="75"/>
    </location>
</feature>
<keyword evidence="4" id="KW-1185">Reference proteome</keyword>
<dbReference type="PANTHER" id="PTHR41964:SF1">
    <property type="entry name" value="GLOBAL NITROGEN REGULATOR NRPR"/>
    <property type="match status" value="1"/>
</dbReference>
<dbReference type="Pfam" id="PF08461">
    <property type="entry name" value="WHD_RNase_R"/>
    <property type="match status" value="1"/>
</dbReference>
<dbReference type="RefSeq" id="WP_274923686.1">
    <property type="nucleotide sequence ID" value="NZ_JAKELO010000001.1"/>
</dbReference>
<feature type="domain" description="NrpR regulatory" evidence="1">
    <location>
        <begin position="86"/>
        <end position="314"/>
    </location>
</feature>
<comment type="caution">
    <text evidence="3">The sequence shown here is derived from an EMBL/GenBank/DDBJ whole genome shotgun (WGS) entry which is preliminary data.</text>
</comment>
<evidence type="ECO:0000259" key="1">
    <source>
        <dbReference type="Pfam" id="PF01995"/>
    </source>
</evidence>
<dbReference type="Pfam" id="PF01995">
    <property type="entry name" value="NRD1_2"/>
    <property type="match status" value="1"/>
</dbReference>
<dbReference type="Proteomes" id="UP001143747">
    <property type="component" value="Unassembled WGS sequence"/>
</dbReference>
<dbReference type="InterPro" id="IPR036390">
    <property type="entry name" value="WH_DNA-bd_sf"/>
</dbReference>
<evidence type="ECO:0000313" key="4">
    <source>
        <dbReference type="Proteomes" id="UP001143747"/>
    </source>
</evidence>
<gene>
    <name evidence="3" type="ORF">L0665_00055</name>
</gene>
<dbReference type="AlphaFoldDB" id="A0A9Q4KRC7"/>
<organism evidence="3 4">
    <name type="scientific">Methanogenium marinum</name>
    <dbReference type="NCBI Taxonomy" id="348610"/>
    <lineage>
        <taxon>Archaea</taxon>
        <taxon>Methanobacteriati</taxon>
        <taxon>Methanobacteriota</taxon>
        <taxon>Stenosarchaea group</taxon>
        <taxon>Methanomicrobia</taxon>
        <taxon>Methanomicrobiales</taxon>
        <taxon>Methanomicrobiaceae</taxon>
        <taxon>Methanogenium</taxon>
    </lineage>
</organism>
<dbReference type="InterPro" id="IPR002846">
    <property type="entry name" value="NRD"/>
</dbReference>
<dbReference type="Gene3D" id="3.30.70.1360">
    <property type="entry name" value="mj0159-like"/>
    <property type="match status" value="1"/>
</dbReference>